<keyword evidence="2" id="KW-1185">Reference proteome</keyword>
<evidence type="ECO:0000313" key="1">
    <source>
        <dbReference type="EMBL" id="GBP47835.1"/>
    </source>
</evidence>
<accession>A0A4C1WCI6</accession>
<dbReference type="AlphaFoldDB" id="A0A4C1WCI6"/>
<dbReference type="EMBL" id="BGZK01000511">
    <property type="protein sequence ID" value="GBP47835.1"/>
    <property type="molecule type" value="Genomic_DNA"/>
</dbReference>
<comment type="caution">
    <text evidence="1">The sequence shown here is derived from an EMBL/GenBank/DDBJ whole genome shotgun (WGS) entry which is preliminary data.</text>
</comment>
<reference evidence="1 2" key="1">
    <citation type="journal article" date="2019" name="Commun. Biol.">
        <title>The bagworm genome reveals a unique fibroin gene that provides high tensile strength.</title>
        <authorList>
            <person name="Kono N."/>
            <person name="Nakamura H."/>
            <person name="Ohtoshi R."/>
            <person name="Tomita M."/>
            <person name="Numata K."/>
            <person name="Arakawa K."/>
        </authorList>
    </citation>
    <scope>NUCLEOTIDE SEQUENCE [LARGE SCALE GENOMIC DNA]</scope>
</reference>
<gene>
    <name evidence="1" type="ORF">EVAR_43526_1</name>
</gene>
<dbReference type="OrthoDB" id="6625421at2759"/>
<evidence type="ECO:0000313" key="2">
    <source>
        <dbReference type="Proteomes" id="UP000299102"/>
    </source>
</evidence>
<name>A0A4C1WCI6_EUMVA</name>
<protein>
    <submittedName>
        <fullName evidence="1">Uncharacterized protein</fullName>
    </submittedName>
</protein>
<dbReference type="Proteomes" id="UP000299102">
    <property type="component" value="Unassembled WGS sequence"/>
</dbReference>
<proteinExistence type="predicted"/>
<sequence>MVVKVVYGRRKIKVGSMQWRCDRNVACRRDGCRNSGVRERRGLKDVVTKVQKGMLHWLGHLQRMNDRRLKKQIYRAIVCGGKVGQGQLRQFYHQSILVAY</sequence>
<organism evidence="1 2">
    <name type="scientific">Eumeta variegata</name>
    <name type="common">Bagworm moth</name>
    <name type="synonym">Eumeta japonica</name>
    <dbReference type="NCBI Taxonomy" id="151549"/>
    <lineage>
        <taxon>Eukaryota</taxon>
        <taxon>Metazoa</taxon>
        <taxon>Ecdysozoa</taxon>
        <taxon>Arthropoda</taxon>
        <taxon>Hexapoda</taxon>
        <taxon>Insecta</taxon>
        <taxon>Pterygota</taxon>
        <taxon>Neoptera</taxon>
        <taxon>Endopterygota</taxon>
        <taxon>Lepidoptera</taxon>
        <taxon>Glossata</taxon>
        <taxon>Ditrysia</taxon>
        <taxon>Tineoidea</taxon>
        <taxon>Psychidae</taxon>
        <taxon>Oiketicinae</taxon>
        <taxon>Eumeta</taxon>
    </lineage>
</organism>